<accession>A0ABT1AWY2</accession>
<evidence type="ECO:0000313" key="3">
    <source>
        <dbReference type="EMBL" id="MCO5724122.1"/>
    </source>
</evidence>
<dbReference type="EMBL" id="JAMXIB010000002">
    <property type="protein sequence ID" value="MCO5724122.1"/>
    <property type="molecule type" value="Genomic_DNA"/>
</dbReference>
<evidence type="ECO:0000259" key="2">
    <source>
        <dbReference type="SMART" id="SM00642"/>
    </source>
</evidence>
<keyword evidence="4" id="KW-1185">Reference proteome</keyword>
<evidence type="ECO:0000313" key="4">
    <source>
        <dbReference type="Proteomes" id="UP001206312"/>
    </source>
</evidence>
<gene>
    <name evidence="3" type="ORF">NG653_04600</name>
</gene>
<name>A0ABT1AWY2_9FLAO</name>
<dbReference type="InterPro" id="IPR045857">
    <property type="entry name" value="O16G_dom_2"/>
</dbReference>
<reference evidence="3 4" key="1">
    <citation type="submission" date="2022-06" db="EMBL/GenBank/DDBJ databases">
        <authorList>
            <person name="Xuan X."/>
        </authorList>
    </citation>
    <scope>NUCLEOTIDE SEQUENCE [LARGE SCALE GENOMIC DNA]</scope>
    <source>
        <strain evidence="3 4">2V75</strain>
    </source>
</reference>
<dbReference type="PANTHER" id="PTHR10357:SF179">
    <property type="entry name" value="NEUTRAL AND BASIC AMINO ACID TRANSPORT PROTEIN RBAT"/>
    <property type="match status" value="1"/>
</dbReference>
<comment type="caution">
    <text evidence="3">The sequence shown here is derived from an EMBL/GenBank/DDBJ whole genome shotgun (WGS) entry which is preliminary data.</text>
</comment>
<dbReference type="SMART" id="SM00642">
    <property type="entry name" value="Aamy"/>
    <property type="match status" value="1"/>
</dbReference>
<dbReference type="SUPFAM" id="SSF51445">
    <property type="entry name" value="(Trans)glycosidases"/>
    <property type="match status" value="1"/>
</dbReference>
<dbReference type="CDD" id="cd11333">
    <property type="entry name" value="AmyAc_SI_OligoGlu_DGase"/>
    <property type="match status" value="1"/>
</dbReference>
<dbReference type="InterPro" id="IPR017853">
    <property type="entry name" value="GH"/>
</dbReference>
<feature type="domain" description="Glycosyl hydrolase family 13 catalytic" evidence="2">
    <location>
        <begin position="58"/>
        <end position="447"/>
    </location>
</feature>
<protein>
    <submittedName>
        <fullName evidence="3">Alpha-glucosidase</fullName>
    </submittedName>
</protein>
<proteinExistence type="inferred from homology"/>
<dbReference type="InterPro" id="IPR022567">
    <property type="entry name" value="DUF3459"/>
</dbReference>
<dbReference type="Gene3D" id="3.20.20.80">
    <property type="entry name" value="Glycosidases"/>
    <property type="match status" value="1"/>
</dbReference>
<dbReference type="Gene3D" id="3.90.400.10">
    <property type="entry name" value="Oligo-1,6-glucosidase, Domain 2"/>
    <property type="match status" value="1"/>
</dbReference>
<organism evidence="3 4">
    <name type="scientific">Robiginitalea marina</name>
    <dbReference type="NCBI Taxonomy" id="2954105"/>
    <lineage>
        <taxon>Bacteria</taxon>
        <taxon>Pseudomonadati</taxon>
        <taxon>Bacteroidota</taxon>
        <taxon>Flavobacteriia</taxon>
        <taxon>Flavobacteriales</taxon>
        <taxon>Flavobacteriaceae</taxon>
        <taxon>Robiginitalea</taxon>
    </lineage>
</organism>
<dbReference type="PANTHER" id="PTHR10357">
    <property type="entry name" value="ALPHA-AMYLASE FAMILY MEMBER"/>
    <property type="match status" value="1"/>
</dbReference>
<dbReference type="Pfam" id="PF11941">
    <property type="entry name" value="DUF3459"/>
    <property type="match status" value="1"/>
</dbReference>
<dbReference type="InterPro" id="IPR006047">
    <property type="entry name" value="GH13_cat_dom"/>
</dbReference>
<dbReference type="Pfam" id="PF00128">
    <property type="entry name" value="Alpha-amylase"/>
    <property type="match status" value="1"/>
</dbReference>
<dbReference type="SUPFAM" id="SSF51011">
    <property type="entry name" value="Glycosyl hydrolase domain"/>
    <property type="match status" value="1"/>
</dbReference>
<dbReference type="RefSeq" id="WP_252740492.1">
    <property type="nucleotide sequence ID" value="NZ_JAMXIB010000002.1"/>
</dbReference>
<comment type="similarity">
    <text evidence="1">Belongs to the glycosyl hydrolase 13 family.</text>
</comment>
<dbReference type="Proteomes" id="UP001206312">
    <property type="component" value="Unassembled WGS sequence"/>
</dbReference>
<evidence type="ECO:0000256" key="1">
    <source>
        <dbReference type="ARBA" id="ARBA00008061"/>
    </source>
</evidence>
<sequence>MLRKILLGFVLVLVTAIAVLAVVNLTNAAEPIPELVVAHGEEADYSDRPWWEATTVYQVYPRSFQDTDGDGVGDLAGIISRLDYIRDLGFETIWFSPFFRSPQKDFGYDVSDYYLPDPQYGDSLLVDSLIREIHKRDMKVVFDLVLNHTSESHPWFVESRSGKDNAKSDWYLWRDGKGGDPPTNWHSALGMNGWHYDQTRQQWYFSSFLSFQPDLNWRNPEVKAAMFEVVRHWLDKGVDGFRLDIFNYIYEDPGFRDNPFSLRVIPTRDYTKMFWQEKEYTMNHPDDFTLAKELREILDTYDPPRFMVGEVFGDHKTLKNFLGENQDGLNLVFLFDISDLEWDAGFFREKIKRIEAFYPYPYTPTYVFSNHDRVRSITLLADDLQKAKALALLQLTVRGVPFYYQGEEIGMPTGTIPGEEALDPLPAAFDWLPDFAKGQVFNRDNCRTPMQWETGPNAGFTRAGATTWLPVLEDPGGRNVASQQRDANSLWHTNQSLLRIREEYPVLKWGSLRWLPEYDRGHILGYERIHRDESLRILINLSEQTELLEVPGNRSVLFASGAASLQGGTLELPPNTGVILQGP</sequence>